<reference evidence="1 2" key="1">
    <citation type="journal article" date="2013" name="Nat. Commun.">
        <title>The evolution and pathogenic mechanisms of the rice sheath blight pathogen.</title>
        <authorList>
            <person name="Zheng A."/>
            <person name="Lin R."/>
            <person name="Xu L."/>
            <person name="Qin P."/>
            <person name="Tang C."/>
            <person name="Ai P."/>
            <person name="Zhang D."/>
            <person name="Liu Y."/>
            <person name="Sun Z."/>
            <person name="Feng H."/>
            <person name="Wang Y."/>
            <person name="Chen Y."/>
            <person name="Liang X."/>
            <person name="Fu R."/>
            <person name="Li Q."/>
            <person name="Zhang J."/>
            <person name="Yu X."/>
            <person name="Xie Z."/>
            <person name="Ding L."/>
            <person name="Guan P."/>
            <person name="Tang J."/>
            <person name="Liang Y."/>
            <person name="Wang S."/>
            <person name="Deng Q."/>
            <person name="Li S."/>
            <person name="Zhu J."/>
            <person name="Wang L."/>
            <person name="Liu H."/>
            <person name="Li P."/>
        </authorList>
    </citation>
    <scope>NUCLEOTIDE SEQUENCE [LARGE SCALE GENOMIC DNA]</scope>
    <source>
        <strain evidence="2">AG-1 IA</strain>
    </source>
</reference>
<keyword evidence="2" id="KW-1185">Reference proteome</keyword>
<sequence>MVADKGYCILYNNNATNNQKWNFHKV</sequence>
<evidence type="ECO:0000313" key="2">
    <source>
        <dbReference type="Proteomes" id="UP000011668"/>
    </source>
</evidence>
<dbReference type="EMBL" id="AFRT01006361">
    <property type="protein sequence ID" value="ELU35507.1"/>
    <property type="molecule type" value="Genomic_DNA"/>
</dbReference>
<proteinExistence type="predicted"/>
<dbReference type="AlphaFoldDB" id="L8WFL6"/>
<dbReference type="Proteomes" id="UP000011668">
    <property type="component" value="Unassembled WGS sequence"/>
</dbReference>
<gene>
    <name evidence="1" type="ORF">AG1IA_10463</name>
</gene>
<protein>
    <recommendedName>
        <fullName evidence="3">Ricin B lectin domain-containing protein</fullName>
    </recommendedName>
</protein>
<evidence type="ECO:0008006" key="3">
    <source>
        <dbReference type="Google" id="ProtNLM"/>
    </source>
</evidence>
<comment type="caution">
    <text evidence="1">The sequence shown here is derived from an EMBL/GenBank/DDBJ whole genome shotgun (WGS) entry which is preliminary data.</text>
</comment>
<organism evidence="1 2">
    <name type="scientific">Thanatephorus cucumeris (strain AG1-IA)</name>
    <name type="common">Rice sheath blight fungus</name>
    <name type="synonym">Rhizoctonia solani</name>
    <dbReference type="NCBI Taxonomy" id="983506"/>
    <lineage>
        <taxon>Eukaryota</taxon>
        <taxon>Fungi</taxon>
        <taxon>Dikarya</taxon>
        <taxon>Basidiomycota</taxon>
        <taxon>Agaricomycotina</taxon>
        <taxon>Agaricomycetes</taxon>
        <taxon>Cantharellales</taxon>
        <taxon>Ceratobasidiaceae</taxon>
        <taxon>Rhizoctonia</taxon>
        <taxon>Rhizoctonia solani AG-1</taxon>
    </lineage>
</organism>
<dbReference type="HOGENOM" id="CLU_3417316_0_0_1"/>
<evidence type="ECO:0000313" key="1">
    <source>
        <dbReference type="EMBL" id="ELU35507.1"/>
    </source>
</evidence>
<name>L8WFL6_THACA</name>
<accession>L8WFL6</accession>